<evidence type="ECO:0000256" key="3">
    <source>
        <dbReference type="ARBA" id="ARBA00023082"/>
    </source>
</evidence>
<dbReference type="InterPro" id="IPR013325">
    <property type="entry name" value="RNA_pol_sigma_r2"/>
</dbReference>
<dbReference type="Pfam" id="PF04542">
    <property type="entry name" value="Sigma70_r2"/>
    <property type="match status" value="1"/>
</dbReference>
<dbReference type="InterPro" id="IPR014284">
    <property type="entry name" value="RNA_pol_sigma-70_dom"/>
</dbReference>
<dbReference type="CDD" id="cd06171">
    <property type="entry name" value="Sigma70_r4"/>
    <property type="match status" value="1"/>
</dbReference>
<dbReference type="InterPro" id="IPR036388">
    <property type="entry name" value="WH-like_DNA-bd_sf"/>
</dbReference>
<gene>
    <name evidence="8" type="ORF">BXY82_1993</name>
</gene>
<comment type="caution">
    <text evidence="8">The sequence shown here is derived from an EMBL/GenBank/DDBJ whole genome shotgun (WGS) entry which is preliminary data.</text>
</comment>
<dbReference type="PANTHER" id="PTHR43133">
    <property type="entry name" value="RNA POLYMERASE ECF-TYPE SIGMA FACTO"/>
    <property type="match status" value="1"/>
</dbReference>
<dbReference type="Proteomes" id="UP000294689">
    <property type="component" value="Unassembled WGS sequence"/>
</dbReference>
<sequence length="245" mass="28688">MLKFQLIFCLLDPIIVIFDPNIQKNSRLYHIITLNRLTPSKDSFLAPKVIIMEHELITDAVLVSNYIKGEEHALSVLITRHKQKIYSFIYSKVYDRDITEDIFQDTFIKVIRTLKLGKYNEEGKFLPWVMRIAHNLVIDHFRKSNRMPKFDNTGEFSIFSVLSDASLDAEKGMIKEQIESDLRRLIQELPEDQKDVLVMRMYNDMSFKEISEKTGVSINTALGRMRYALINLRKVIEQKNIVLTN</sequence>
<dbReference type="InterPro" id="IPR013324">
    <property type="entry name" value="RNA_pol_sigma_r3/r4-like"/>
</dbReference>
<dbReference type="Gene3D" id="1.10.1740.10">
    <property type="match status" value="1"/>
</dbReference>
<dbReference type="GO" id="GO:0006352">
    <property type="term" value="P:DNA-templated transcription initiation"/>
    <property type="evidence" value="ECO:0007669"/>
    <property type="project" value="InterPro"/>
</dbReference>
<dbReference type="SUPFAM" id="SSF88659">
    <property type="entry name" value="Sigma3 and sigma4 domains of RNA polymerase sigma factors"/>
    <property type="match status" value="1"/>
</dbReference>
<dbReference type="GO" id="GO:0016987">
    <property type="term" value="F:sigma factor activity"/>
    <property type="evidence" value="ECO:0007669"/>
    <property type="project" value="UniProtKB-KW"/>
</dbReference>
<dbReference type="Gene3D" id="1.10.10.10">
    <property type="entry name" value="Winged helix-like DNA-binding domain superfamily/Winged helix DNA-binding domain"/>
    <property type="match status" value="1"/>
</dbReference>
<dbReference type="InterPro" id="IPR013249">
    <property type="entry name" value="RNA_pol_sigma70_r4_t2"/>
</dbReference>
<keyword evidence="2" id="KW-0805">Transcription regulation</keyword>
<proteinExistence type="inferred from homology"/>
<organism evidence="8 9">
    <name type="scientific">Gelidibacter sediminis</name>
    <dbReference type="NCBI Taxonomy" id="1608710"/>
    <lineage>
        <taxon>Bacteria</taxon>
        <taxon>Pseudomonadati</taxon>
        <taxon>Bacteroidota</taxon>
        <taxon>Flavobacteriia</taxon>
        <taxon>Flavobacteriales</taxon>
        <taxon>Flavobacteriaceae</taxon>
        <taxon>Gelidibacter</taxon>
    </lineage>
</organism>
<keyword evidence="4" id="KW-0238">DNA-binding</keyword>
<dbReference type="SUPFAM" id="SSF88946">
    <property type="entry name" value="Sigma2 domain of RNA polymerase sigma factors"/>
    <property type="match status" value="1"/>
</dbReference>
<dbReference type="NCBIfam" id="TIGR02937">
    <property type="entry name" value="sigma70-ECF"/>
    <property type="match status" value="1"/>
</dbReference>
<evidence type="ECO:0000256" key="5">
    <source>
        <dbReference type="ARBA" id="ARBA00023163"/>
    </source>
</evidence>
<keyword evidence="9" id="KW-1185">Reference proteome</keyword>
<keyword evidence="5" id="KW-0804">Transcription</keyword>
<accession>A0A4R7PY90</accession>
<dbReference type="GO" id="GO:0003677">
    <property type="term" value="F:DNA binding"/>
    <property type="evidence" value="ECO:0007669"/>
    <property type="project" value="UniProtKB-KW"/>
</dbReference>
<name>A0A4R7PY90_9FLAO</name>
<evidence type="ECO:0000256" key="4">
    <source>
        <dbReference type="ARBA" id="ARBA00023125"/>
    </source>
</evidence>
<evidence type="ECO:0000256" key="1">
    <source>
        <dbReference type="ARBA" id="ARBA00010641"/>
    </source>
</evidence>
<dbReference type="InterPro" id="IPR039425">
    <property type="entry name" value="RNA_pol_sigma-70-like"/>
</dbReference>
<evidence type="ECO:0000313" key="8">
    <source>
        <dbReference type="EMBL" id="TDU39955.1"/>
    </source>
</evidence>
<evidence type="ECO:0000313" key="9">
    <source>
        <dbReference type="Proteomes" id="UP000294689"/>
    </source>
</evidence>
<keyword evidence="3" id="KW-0731">Sigma factor</keyword>
<reference evidence="8 9" key="1">
    <citation type="submission" date="2019-03" db="EMBL/GenBank/DDBJ databases">
        <title>Genomic Encyclopedia of Archaeal and Bacterial Type Strains, Phase II (KMG-II): from individual species to whole genera.</title>
        <authorList>
            <person name="Goeker M."/>
        </authorList>
    </citation>
    <scope>NUCLEOTIDE SEQUENCE [LARGE SCALE GENOMIC DNA]</scope>
    <source>
        <strain evidence="8 9">DSM 28135</strain>
    </source>
</reference>
<protein>
    <submittedName>
        <fullName evidence="8">RNA polymerase ECF family sigma subunit</fullName>
    </submittedName>
</protein>
<feature type="domain" description="RNA polymerase sigma-70 region 2" evidence="6">
    <location>
        <begin position="77"/>
        <end position="146"/>
    </location>
</feature>
<dbReference type="EMBL" id="SOBW01000008">
    <property type="protein sequence ID" value="TDU39955.1"/>
    <property type="molecule type" value="Genomic_DNA"/>
</dbReference>
<dbReference type="InterPro" id="IPR007627">
    <property type="entry name" value="RNA_pol_sigma70_r2"/>
</dbReference>
<evidence type="ECO:0000259" key="7">
    <source>
        <dbReference type="Pfam" id="PF08281"/>
    </source>
</evidence>
<comment type="similarity">
    <text evidence="1">Belongs to the sigma-70 factor family. ECF subfamily.</text>
</comment>
<feature type="domain" description="RNA polymerase sigma factor 70 region 4 type 2" evidence="7">
    <location>
        <begin position="181"/>
        <end position="220"/>
    </location>
</feature>
<evidence type="ECO:0000259" key="6">
    <source>
        <dbReference type="Pfam" id="PF04542"/>
    </source>
</evidence>
<dbReference type="PANTHER" id="PTHR43133:SF8">
    <property type="entry name" value="RNA POLYMERASE SIGMA FACTOR HI_1459-RELATED"/>
    <property type="match status" value="1"/>
</dbReference>
<dbReference type="Pfam" id="PF08281">
    <property type="entry name" value="Sigma70_r4_2"/>
    <property type="match status" value="1"/>
</dbReference>
<evidence type="ECO:0000256" key="2">
    <source>
        <dbReference type="ARBA" id="ARBA00023015"/>
    </source>
</evidence>
<dbReference type="AlphaFoldDB" id="A0A4R7PY90"/>